<protein>
    <submittedName>
        <fullName evidence="1">Uncharacterized protein</fullName>
    </submittedName>
</protein>
<comment type="caution">
    <text evidence="1">The sequence shown here is derived from an EMBL/GenBank/DDBJ whole genome shotgun (WGS) entry which is preliminary data.</text>
</comment>
<organism evidence="1 2">
    <name type="scientific">Arachis hypogaea</name>
    <name type="common">Peanut</name>
    <dbReference type="NCBI Taxonomy" id="3818"/>
    <lineage>
        <taxon>Eukaryota</taxon>
        <taxon>Viridiplantae</taxon>
        <taxon>Streptophyta</taxon>
        <taxon>Embryophyta</taxon>
        <taxon>Tracheophyta</taxon>
        <taxon>Spermatophyta</taxon>
        <taxon>Magnoliopsida</taxon>
        <taxon>eudicotyledons</taxon>
        <taxon>Gunneridae</taxon>
        <taxon>Pentapetalae</taxon>
        <taxon>rosids</taxon>
        <taxon>fabids</taxon>
        <taxon>Fabales</taxon>
        <taxon>Fabaceae</taxon>
        <taxon>Papilionoideae</taxon>
        <taxon>50 kb inversion clade</taxon>
        <taxon>dalbergioids sensu lato</taxon>
        <taxon>Dalbergieae</taxon>
        <taxon>Pterocarpus clade</taxon>
        <taxon>Arachis</taxon>
    </lineage>
</organism>
<gene>
    <name evidence="1" type="ORF">Ahy_B01g055076</name>
</gene>
<dbReference type="EMBL" id="SDMP01000011">
    <property type="protein sequence ID" value="RYR30269.1"/>
    <property type="molecule type" value="Genomic_DNA"/>
</dbReference>
<dbReference type="PANTHER" id="PTHR33257:SF6">
    <property type="entry name" value="OXYSTEROL-BINDING 4B-LIKE PROTEIN"/>
    <property type="match status" value="1"/>
</dbReference>
<name>A0A445AV12_ARAHY</name>
<accession>A0A445AV12</accession>
<reference evidence="1 2" key="1">
    <citation type="submission" date="2019-01" db="EMBL/GenBank/DDBJ databases">
        <title>Sequencing of cultivated peanut Arachis hypogaea provides insights into genome evolution and oil improvement.</title>
        <authorList>
            <person name="Chen X."/>
        </authorList>
    </citation>
    <scope>NUCLEOTIDE SEQUENCE [LARGE SCALE GENOMIC DNA]</scope>
    <source>
        <strain evidence="2">cv. Fuhuasheng</strain>
        <tissue evidence="1">Leaves</tissue>
    </source>
</reference>
<proteinExistence type="predicted"/>
<dbReference type="AlphaFoldDB" id="A0A445AV12"/>
<keyword evidence="2" id="KW-1185">Reference proteome</keyword>
<dbReference type="Proteomes" id="UP000289738">
    <property type="component" value="Chromosome B01"/>
</dbReference>
<evidence type="ECO:0000313" key="2">
    <source>
        <dbReference type="Proteomes" id="UP000289738"/>
    </source>
</evidence>
<dbReference type="STRING" id="3818.A0A445AV12"/>
<dbReference type="PANTHER" id="PTHR33257">
    <property type="entry name" value="OS05G0165500 PROTEIN"/>
    <property type="match status" value="1"/>
</dbReference>
<evidence type="ECO:0000313" key="1">
    <source>
        <dbReference type="EMBL" id="RYR30269.1"/>
    </source>
</evidence>
<sequence length="205" mass="22875">MDFENQSDERAVMSKILSRRSSVGCSSRLSYYRSGGGEGGVPFKWEKQPGVAKEKSPEKVIPPLTPPPALVSLGLPKPCIHYEPNKHTKLMRLRFWKKRGRRITMRSKKAQRECNNNEGGCCCYDEDVGFLNNNVDYSSDSESTMMTSSSPRGSVLSYSSFSSCSCSSSSSSLAKSTRERVIYGRPFNLGCFPNVRVMVSIARRE</sequence>